<gene>
    <name evidence="2" type="ORF">QTG54_013892</name>
</gene>
<evidence type="ECO:0000313" key="2">
    <source>
        <dbReference type="EMBL" id="KAK1735278.1"/>
    </source>
</evidence>
<accession>A0AAD8XX29</accession>
<feature type="region of interest" description="Disordered" evidence="1">
    <location>
        <begin position="31"/>
        <end position="53"/>
    </location>
</feature>
<dbReference type="InterPro" id="IPR036915">
    <property type="entry name" value="Cyclin-like_sf"/>
</dbReference>
<organism evidence="2 3">
    <name type="scientific">Skeletonema marinoi</name>
    <dbReference type="NCBI Taxonomy" id="267567"/>
    <lineage>
        <taxon>Eukaryota</taxon>
        <taxon>Sar</taxon>
        <taxon>Stramenopiles</taxon>
        <taxon>Ochrophyta</taxon>
        <taxon>Bacillariophyta</taxon>
        <taxon>Coscinodiscophyceae</taxon>
        <taxon>Thalassiosirophycidae</taxon>
        <taxon>Thalassiosirales</taxon>
        <taxon>Skeletonemataceae</taxon>
        <taxon>Skeletonema</taxon>
        <taxon>Skeletonema marinoi-dohrnii complex</taxon>
    </lineage>
</organism>
<proteinExistence type="predicted"/>
<dbReference type="SUPFAM" id="SSF47954">
    <property type="entry name" value="Cyclin-like"/>
    <property type="match status" value="2"/>
</dbReference>
<dbReference type="GO" id="GO:0006357">
    <property type="term" value="P:regulation of transcription by RNA polymerase II"/>
    <property type="evidence" value="ECO:0007669"/>
    <property type="project" value="InterPro"/>
</dbReference>
<protein>
    <submittedName>
        <fullName evidence="2">Cyclin family protein</fullName>
    </submittedName>
</protein>
<reference evidence="2" key="1">
    <citation type="submission" date="2023-06" db="EMBL/GenBank/DDBJ databases">
        <title>Survivors Of The Sea: Transcriptome response of Skeletonema marinoi to long-term dormancy.</title>
        <authorList>
            <person name="Pinder M.I.M."/>
            <person name="Kourtchenko O."/>
            <person name="Robertson E.K."/>
            <person name="Larsson T."/>
            <person name="Maumus F."/>
            <person name="Osuna-Cruz C.M."/>
            <person name="Vancaester E."/>
            <person name="Stenow R."/>
            <person name="Vandepoele K."/>
            <person name="Ploug H."/>
            <person name="Bruchert V."/>
            <person name="Godhe A."/>
            <person name="Topel M."/>
        </authorList>
    </citation>
    <scope>NUCLEOTIDE SEQUENCE</scope>
    <source>
        <strain evidence="2">R05AC</strain>
    </source>
</reference>
<evidence type="ECO:0000313" key="3">
    <source>
        <dbReference type="Proteomes" id="UP001224775"/>
    </source>
</evidence>
<dbReference type="GO" id="GO:0016538">
    <property type="term" value="F:cyclin-dependent protein serine/threonine kinase regulator activity"/>
    <property type="evidence" value="ECO:0007669"/>
    <property type="project" value="InterPro"/>
</dbReference>
<dbReference type="PANTHER" id="PTHR10026">
    <property type="entry name" value="CYCLIN"/>
    <property type="match status" value="1"/>
</dbReference>
<dbReference type="Gene3D" id="1.10.472.10">
    <property type="entry name" value="Cyclin-like"/>
    <property type="match status" value="2"/>
</dbReference>
<dbReference type="InterPro" id="IPR043198">
    <property type="entry name" value="Cyclin/Ssn8"/>
</dbReference>
<sequence length="303" mass="33996">MMELGSDSRFASIILFRRYVGQFQKVIHHHCQQKEQNQKGRKRAHDNDTQPSVQEMKQIKCHLGRIAAACLFLGCKAEEEPRRIRDVINLSSILDFEDAGGHSTPTKVDINCDANQSNLPKRTLGQSPIKTTTSAATTCALEIIETMHPPLLDEKYWSDKEQMVSTEQQLLRMLQFDTLVCHPYRCVLIVMDTLNFGRGTKSQDQNHGLLSPRASEALIFKAWTILNEISIDVVLETTILQYNVVTLACAVISVAAAANRSSGGNETLPDEWWRALDVPTDDFMSAAESIRNLVHERGRTGSD</sequence>
<evidence type="ECO:0000256" key="1">
    <source>
        <dbReference type="SAM" id="MobiDB-lite"/>
    </source>
</evidence>
<dbReference type="AlphaFoldDB" id="A0AAD8XX29"/>
<comment type="caution">
    <text evidence="2">The sequence shown here is derived from an EMBL/GenBank/DDBJ whole genome shotgun (WGS) entry which is preliminary data.</text>
</comment>
<dbReference type="Proteomes" id="UP001224775">
    <property type="component" value="Unassembled WGS sequence"/>
</dbReference>
<keyword evidence="3" id="KW-1185">Reference proteome</keyword>
<name>A0AAD8XX29_9STRA</name>
<dbReference type="EMBL" id="JATAAI010000034">
    <property type="protein sequence ID" value="KAK1735278.1"/>
    <property type="molecule type" value="Genomic_DNA"/>
</dbReference>